<dbReference type="RefSeq" id="YP_009957070.1">
    <property type="nucleotide sequence ID" value="NC_051657.1"/>
</dbReference>
<dbReference type="EMBL" id="MK016494">
    <property type="protein sequence ID" value="AYQ99426.1"/>
    <property type="molecule type" value="Genomic_DNA"/>
</dbReference>
<proteinExistence type="predicted"/>
<dbReference type="KEGG" id="vg:60328582"/>
<reference evidence="1 2" key="1">
    <citation type="submission" date="2018-10" db="EMBL/GenBank/DDBJ databases">
        <authorList>
            <person name="Garlena R.A."/>
            <person name="Russell D.A."/>
            <person name="Pope W.H."/>
            <person name="Jacobs-Sera D."/>
            <person name="Hatfull G.F."/>
        </authorList>
    </citation>
    <scope>NUCLEOTIDE SEQUENCE [LARGE SCALE GENOMIC DNA]</scope>
</reference>
<sequence>MSDVVERAKAALEGVTEGPWTWTHGMDARAMVLGPDNLRVKLEGYRDAEFIAQARTLVPELVAEVERLRPRVIETVEELDSLPTLSIVRDEWTSAAGWQHSGIWERRGMEWHCVAAPVIPPGHPRPNLPARVLYTPTDAVERLRKLVGEEA</sequence>
<dbReference type="Proteomes" id="UP000275978">
    <property type="component" value="Segment"/>
</dbReference>
<dbReference type="GeneID" id="60328582"/>
<organism evidence="1 2">
    <name type="scientific">Mycobacterium phage Filuzino</name>
    <dbReference type="NCBI Taxonomy" id="2484209"/>
    <lineage>
        <taxon>Viruses</taxon>
        <taxon>Duplodnaviria</taxon>
        <taxon>Heunggongvirae</taxon>
        <taxon>Uroviricota</taxon>
        <taxon>Caudoviricetes</taxon>
        <taxon>Gracegardnervirinae</taxon>
        <taxon>Cheoctovirus</taxon>
        <taxon>Cheoctovirus filuzino</taxon>
    </lineage>
</organism>
<name>A0A3G3LZI7_9CAUD</name>
<protein>
    <submittedName>
        <fullName evidence="1">Uncharacterized protein</fullName>
    </submittedName>
</protein>
<gene>
    <name evidence="1" type="primary">81</name>
    <name evidence="1" type="ORF">PBI_FILUZINO_81</name>
</gene>
<evidence type="ECO:0000313" key="1">
    <source>
        <dbReference type="EMBL" id="AYQ99426.1"/>
    </source>
</evidence>
<keyword evidence="2" id="KW-1185">Reference proteome</keyword>
<evidence type="ECO:0000313" key="2">
    <source>
        <dbReference type="Proteomes" id="UP000275978"/>
    </source>
</evidence>
<accession>A0A3G3LZI7</accession>